<dbReference type="EMBL" id="CP119900">
    <property type="protein sequence ID" value="WFD21932.1"/>
    <property type="molecule type" value="Genomic_DNA"/>
</dbReference>
<feature type="domain" description="Pseudouridine synthase I TruA alpha/beta" evidence="5">
    <location>
        <begin position="566"/>
        <end position="670"/>
    </location>
</feature>
<accession>A0AAF0EGJ0</accession>
<dbReference type="SUPFAM" id="SSF82199">
    <property type="entry name" value="SET domain"/>
    <property type="match status" value="1"/>
</dbReference>
<dbReference type="NCBIfam" id="TIGR00071">
    <property type="entry name" value="hisT_truA"/>
    <property type="match status" value="1"/>
</dbReference>
<evidence type="ECO:0000256" key="2">
    <source>
        <dbReference type="ARBA" id="ARBA00022694"/>
    </source>
</evidence>
<sequence length="885" mass="100157">MEPLSAWLRAQNIWCDPRLQWIRIDENEDRERSSALGTLAVVAPVSACKPSLCLALCVLYEQSPKSLSKFDVYLRHCTPVSLPATDKTWEDDPFFTHTEAWYRLQRRVQAFQNTWDYPGTCELSPNASTGHVDIRCIDTIEEGDEVMNSYGELGNAELLCHYGFSLPFKTGWDRCSWDMRMPCERRLVASLLCISESMLQEDLSKLEPTFMSEYQRQRMEDGIAPPYEHEDAVHTNICHVDDLLKEPLLPEWERRWSSSHEPTVDARVASACAAMQRLCEDRLERLHVNIHEKEAMEELENDGHHQRRSIVYHALQDMDMLPYMNARERYGDWSRNQLLRRIAQLEGRAESLGQSLPPLLDAPQPATKHATETAKKPRPFDVNAQPCRKIALRFCYDGGQYSGLAAQTAQATPLPTVEETLWEALCTARLVDASKSMDDAGWSRCGRTDAGVSAAGQVVALWVRSQCVDERHVRWPSEPHPPVPIQLKGEHEEELPYVATLNRLLPPSIRVQAWSPVRPDFSARFDCVYRHYKYFFTLGAPGTLSWQPEGPSQFSGRLHMDRMRDAASRLVGEHDFRNLCKVDASKQITNFVRRIDGATIEKVSTGWHTTVADDTATTDTDEPMYVLNLRGSAFLYHQVRNIMAILFMVGAGLEEPGVVDELVNVHQGAAAADRVRARLWLDSFCERADAQTPDKSLMRNLPAPDADLTVYETKPSYEMAADRPLMLWECGFRPTDLQWRASAYAGVMPPPSHVHVDYTPSVRATAQLHSLWTREVIHAELLRHCLLASMTGENTSLSCESTFSEARTPLLPLPSFIAETPSQRAKLVPLGNGVVRPTTRYTALAARPRDVSAEEKNKKWREGKGARRAERRAPAPKDESPSDTL</sequence>
<dbReference type="AlphaFoldDB" id="A0AAF0EGJ0"/>
<evidence type="ECO:0000313" key="6">
    <source>
        <dbReference type="EMBL" id="WFD21932.1"/>
    </source>
</evidence>
<dbReference type="GO" id="GO:1990481">
    <property type="term" value="P:mRNA pseudouridine synthesis"/>
    <property type="evidence" value="ECO:0007669"/>
    <property type="project" value="TreeGrafter"/>
</dbReference>
<keyword evidence="3 6" id="KW-0413">Isomerase</keyword>
<dbReference type="GO" id="GO:0003723">
    <property type="term" value="F:RNA binding"/>
    <property type="evidence" value="ECO:0007669"/>
    <property type="project" value="InterPro"/>
</dbReference>
<dbReference type="InterPro" id="IPR046341">
    <property type="entry name" value="SET_dom_sf"/>
</dbReference>
<dbReference type="GO" id="GO:0160154">
    <property type="term" value="F:tRNA pseudouridine(38/39) synthase activity"/>
    <property type="evidence" value="ECO:0007669"/>
    <property type="project" value="UniProtKB-EC"/>
</dbReference>
<dbReference type="EC" id="5.4.99.45" evidence="6"/>
<reference evidence="6" key="1">
    <citation type="submission" date="2023-03" db="EMBL/GenBank/DDBJ databases">
        <title>Mating type loci evolution in Malassezia.</title>
        <authorList>
            <person name="Coelho M.A."/>
        </authorList>
    </citation>
    <scope>NUCLEOTIDE SEQUENCE</scope>
    <source>
        <strain evidence="6">CBS 12830</strain>
    </source>
</reference>
<dbReference type="Pfam" id="PF01416">
    <property type="entry name" value="PseudoU_synth_1"/>
    <property type="match status" value="1"/>
</dbReference>
<evidence type="ECO:0000256" key="4">
    <source>
        <dbReference type="SAM" id="MobiDB-lite"/>
    </source>
</evidence>
<dbReference type="InterPro" id="IPR020103">
    <property type="entry name" value="PsdUridine_synth_cat_dom_sf"/>
</dbReference>
<evidence type="ECO:0000256" key="3">
    <source>
        <dbReference type="ARBA" id="ARBA00023235"/>
    </source>
</evidence>
<name>A0AAF0EGJ0_9BASI</name>
<organism evidence="6 7">
    <name type="scientific">Malassezia equina</name>
    <dbReference type="NCBI Taxonomy" id="1381935"/>
    <lineage>
        <taxon>Eukaryota</taxon>
        <taxon>Fungi</taxon>
        <taxon>Dikarya</taxon>
        <taxon>Basidiomycota</taxon>
        <taxon>Ustilaginomycotina</taxon>
        <taxon>Malasseziomycetes</taxon>
        <taxon>Malasseziales</taxon>
        <taxon>Malasseziaceae</taxon>
        <taxon>Malassezia</taxon>
    </lineage>
</organism>
<dbReference type="InterPro" id="IPR020097">
    <property type="entry name" value="PsdUridine_synth_TruA_a/b_dom"/>
</dbReference>
<dbReference type="Gene3D" id="3.90.1410.10">
    <property type="entry name" value="set domain protein methyltransferase, domain 1"/>
    <property type="match status" value="1"/>
</dbReference>
<proteinExistence type="inferred from homology"/>
<comment type="similarity">
    <text evidence="1">Belongs to the tRNA pseudouridine synthase TruA family.</text>
</comment>
<keyword evidence="2" id="KW-0819">tRNA processing</keyword>
<dbReference type="Gene3D" id="3.30.70.660">
    <property type="entry name" value="Pseudouridine synthase I, catalytic domain, C-terminal subdomain"/>
    <property type="match status" value="1"/>
</dbReference>
<protein>
    <submittedName>
        <fullName evidence="6">tRNA pseudouridine(38/39) synthase</fullName>
        <ecNumber evidence="6">5.4.99.45</ecNumber>
    </submittedName>
</protein>
<dbReference type="GO" id="GO:0005737">
    <property type="term" value="C:cytoplasm"/>
    <property type="evidence" value="ECO:0007669"/>
    <property type="project" value="TreeGrafter"/>
</dbReference>
<dbReference type="SUPFAM" id="SSF55120">
    <property type="entry name" value="Pseudouridine synthase"/>
    <property type="match status" value="1"/>
</dbReference>
<dbReference type="InterPro" id="IPR001406">
    <property type="entry name" value="PsdUridine_synth_TruA"/>
</dbReference>
<feature type="region of interest" description="Disordered" evidence="4">
    <location>
        <begin position="353"/>
        <end position="380"/>
    </location>
</feature>
<dbReference type="PANTHER" id="PTHR11142:SF5">
    <property type="entry name" value="TRNA PSEUDOURIDINE(38_39) SYNTHASE"/>
    <property type="match status" value="1"/>
</dbReference>
<evidence type="ECO:0000259" key="5">
    <source>
        <dbReference type="Pfam" id="PF01416"/>
    </source>
</evidence>
<dbReference type="HAMAP" id="MF_00171">
    <property type="entry name" value="TruA"/>
    <property type="match status" value="1"/>
</dbReference>
<gene>
    <name evidence="6" type="primary">DEG1</name>
    <name evidence="6" type="ORF">MEQU1_000592</name>
</gene>
<dbReference type="PANTHER" id="PTHR11142">
    <property type="entry name" value="PSEUDOURIDYLATE SYNTHASE"/>
    <property type="match status" value="1"/>
</dbReference>
<dbReference type="GO" id="GO:0005634">
    <property type="term" value="C:nucleus"/>
    <property type="evidence" value="ECO:0007669"/>
    <property type="project" value="TreeGrafter"/>
</dbReference>
<dbReference type="Gene3D" id="3.30.70.580">
    <property type="entry name" value="Pseudouridine synthase I, catalytic domain, N-terminal subdomain"/>
    <property type="match status" value="1"/>
</dbReference>
<feature type="compositionally biased region" description="Basic and acidic residues" evidence="4">
    <location>
        <begin position="847"/>
        <end position="885"/>
    </location>
</feature>
<keyword evidence="7" id="KW-1185">Reference proteome</keyword>
<feature type="compositionally biased region" description="Basic and acidic residues" evidence="4">
    <location>
        <begin position="369"/>
        <end position="379"/>
    </location>
</feature>
<feature type="region of interest" description="Disordered" evidence="4">
    <location>
        <begin position="845"/>
        <end position="885"/>
    </location>
</feature>
<dbReference type="GO" id="GO:0031119">
    <property type="term" value="P:tRNA pseudouridine synthesis"/>
    <property type="evidence" value="ECO:0007669"/>
    <property type="project" value="TreeGrafter"/>
</dbReference>
<evidence type="ECO:0000256" key="1">
    <source>
        <dbReference type="ARBA" id="ARBA00009375"/>
    </source>
</evidence>
<dbReference type="InterPro" id="IPR020094">
    <property type="entry name" value="TruA/RsuA/RluB/E/F_N"/>
</dbReference>
<evidence type="ECO:0000313" key="7">
    <source>
        <dbReference type="Proteomes" id="UP001214415"/>
    </source>
</evidence>
<dbReference type="InterPro" id="IPR020095">
    <property type="entry name" value="PsdUridine_synth_TruA_C"/>
</dbReference>
<dbReference type="Proteomes" id="UP001214415">
    <property type="component" value="Chromosome 1"/>
</dbReference>